<evidence type="ECO:0000256" key="4">
    <source>
        <dbReference type="SAM" id="Phobius"/>
    </source>
</evidence>
<dbReference type="InterPro" id="IPR001173">
    <property type="entry name" value="Glyco_trans_2-like"/>
</dbReference>
<accession>A0ABS9UKL2</accession>
<proteinExistence type="inferred from homology"/>
<keyword evidence="2 6" id="KW-0328">Glycosyltransferase</keyword>
<dbReference type="RefSeq" id="WP_241273308.1">
    <property type="nucleotide sequence ID" value="NZ_JAKZGS010000001.1"/>
</dbReference>
<dbReference type="Gene3D" id="3.90.550.10">
    <property type="entry name" value="Spore Coat Polysaccharide Biosynthesis Protein SpsA, Chain A"/>
    <property type="match status" value="1"/>
</dbReference>
<dbReference type="EC" id="2.4.-.-" evidence="6"/>
<keyword evidence="7" id="KW-1185">Reference proteome</keyword>
<keyword evidence="4" id="KW-1133">Transmembrane helix</keyword>
<feature type="transmembrane region" description="Helical" evidence="4">
    <location>
        <begin position="333"/>
        <end position="356"/>
    </location>
</feature>
<dbReference type="InterPro" id="IPR029044">
    <property type="entry name" value="Nucleotide-diphossugar_trans"/>
</dbReference>
<dbReference type="Pfam" id="PF00535">
    <property type="entry name" value="Glycos_transf_2"/>
    <property type="match status" value="1"/>
</dbReference>
<protein>
    <submittedName>
        <fullName evidence="6">Glycosyltransferase</fullName>
        <ecNumber evidence="6">2.4.-.-</ecNumber>
    </submittedName>
</protein>
<keyword evidence="4" id="KW-0472">Membrane</keyword>
<dbReference type="EMBL" id="JAKZGS010000001">
    <property type="protein sequence ID" value="MCH7396788.1"/>
    <property type="molecule type" value="Genomic_DNA"/>
</dbReference>
<evidence type="ECO:0000256" key="1">
    <source>
        <dbReference type="ARBA" id="ARBA00006739"/>
    </source>
</evidence>
<evidence type="ECO:0000259" key="5">
    <source>
        <dbReference type="Pfam" id="PF00535"/>
    </source>
</evidence>
<evidence type="ECO:0000256" key="3">
    <source>
        <dbReference type="ARBA" id="ARBA00022679"/>
    </source>
</evidence>
<evidence type="ECO:0000313" key="6">
    <source>
        <dbReference type="EMBL" id="MCH7396788.1"/>
    </source>
</evidence>
<name>A0ABS9UKL2_9BACT</name>
<keyword evidence="4" id="KW-0812">Transmembrane</keyword>
<dbReference type="GO" id="GO:0016757">
    <property type="term" value="F:glycosyltransferase activity"/>
    <property type="evidence" value="ECO:0007669"/>
    <property type="project" value="UniProtKB-KW"/>
</dbReference>
<dbReference type="SUPFAM" id="SSF53448">
    <property type="entry name" value="Nucleotide-diphospho-sugar transferases"/>
    <property type="match status" value="1"/>
</dbReference>
<sequence>MIALEIIGVMLLLSQNLFLGILLRTNFKNYSKGKGRDFPSITILVSCRNEAINLPRCLEALEALDYPENKLQIIVGDDNSTDQTASILKSWVAGKSYAEFYSVEENRGPKKMNGKANALSQMINKATGSLLLFTDADCKVPSTWATIMVSAALNAEAGFVTGVTTVKHEGMLSTLQDVDWTFTLGMLKVLSDIGLSVTSMGNNMLVSKEAYNAVGGFEGIPFSLTEDFTIASAIQTEGFYGYHQICEENLIETKAQPTLSSLLEQRKRWMNGAMKLPITIKILLALQALFLPLVLLLIYNYIFLGWLFWFLKWSLQSYFIYEMKKKMNQRIILKHLIAFEIYYLFTAWATILYYFWPSKTNWKGRKY</sequence>
<dbReference type="Proteomes" id="UP001165488">
    <property type="component" value="Unassembled WGS sequence"/>
</dbReference>
<organism evidence="6 7">
    <name type="scientific">Belliella calami</name>
    <dbReference type="NCBI Taxonomy" id="2923436"/>
    <lineage>
        <taxon>Bacteria</taxon>
        <taxon>Pseudomonadati</taxon>
        <taxon>Bacteroidota</taxon>
        <taxon>Cytophagia</taxon>
        <taxon>Cytophagales</taxon>
        <taxon>Cyclobacteriaceae</taxon>
        <taxon>Belliella</taxon>
    </lineage>
</organism>
<gene>
    <name evidence="6" type="ORF">MM236_02270</name>
</gene>
<comment type="similarity">
    <text evidence="1">Belongs to the glycosyltransferase 2 family.</text>
</comment>
<evidence type="ECO:0000256" key="2">
    <source>
        <dbReference type="ARBA" id="ARBA00022676"/>
    </source>
</evidence>
<dbReference type="PANTHER" id="PTHR43630:SF1">
    <property type="entry name" value="POLY-BETA-1,6-N-ACETYL-D-GLUCOSAMINE SYNTHASE"/>
    <property type="match status" value="1"/>
</dbReference>
<feature type="domain" description="Glycosyltransferase 2-like" evidence="5">
    <location>
        <begin position="42"/>
        <end position="168"/>
    </location>
</feature>
<comment type="caution">
    <text evidence="6">The sequence shown here is derived from an EMBL/GenBank/DDBJ whole genome shotgun (WGS) entry which is preliminary data.</text>
</comment>
<dbReference type="PANTHER" id="PTHR43630">
    <property type="entry name" value="POLY-BETA-1,6-N-ACETYL-D-GLUCOSAMINE SYNTHASE"/>
    <property type="match status" value="1"/>
</dbReference>
<reference evidence="6" key="1">
    <citation type="submission" date="2022-03" db="EMBL/GenBank/DDBJ databases">
        <title>De novo assembled genomes of Belliella spp. (Cyclobacteriaceae) strains.</title>
        <authorList>
            <person name="Szabo A."/>
            <person name="Korponai K."/>
            <person name="Felfoldi T."/>
        </authorList>
    </citation>
    <scope>NUCLEOTIDE SEQUENCE</scope>
    <source>
        <strain evidence="6">DSM 107340</strain>
    </source>
</reference>
<keyword evidence="3 6" id="KW-0808">Transferase</keyword>
<evidence type="ECO:0000313" key="7">
    <source>
        <dbReference type="Proteomes" id="UP001165488"/>
    </source>
</evidence>